<dbReference type="STRING" id="1344416.A0A139AC55"/>
<gene>
    <name evidence="11" type="ORF">M427DRAFT_70629</name>
</gene>
<dbReference type="GO" id="GO:0008810">
    <property type="term" value="F:cellulase activity"/>
    <property type="evidence" value="ECO:0007669"/>
    <property type="project" value="UniProtKB-EC"/>
</dbReference>
<dbReference type="Proteomes" id="UP000070544">
    <property type="component" value="Unassembled WGS sequence"/>
</dbReference>
<keyword evidence="8" id="KW-0624">Polysaccharide degradation</keyword>
<dbReference type="GO" id="GO:0030245">
    <property type="term" value="P:cellulose catabolic process"/>
    <property type="evidence" value="ECO:0007669"/>
    <property type="project" value="UniProtKB-KW"/>
</dbReference>
<dbReference type="PANTHER" id="PTHR22298">
    <property type="entry name" value="ENDO-1,4-BETA-GLUCANASE"/>
    <property type="match status" value="1"/>
</dbReference>
<evidence type="ECO:0000256" key="7">
    <source>
        <dbReference type="ARBA" id="ARBA00023295"/>
    </source>
</evidence>
<sequence length="866" mass="90206">MGRAIKPNRKETSRAFPFLPLACLALFSFLVSGVSPALSPAPTRAQATAAYGKLLEYSLDFFEIQRLGTLPPDNRFAWRHSAAELDGADVQTNLSGGFADGGTYLKNTYSVAHATAVLAWGGIEFWDGYVAGGQNARLVQTLQWSTAYLLKTVSQLPLIYVQVGDIGTESTSWANDTAIPTPRPTFSTSVSNATDAACETAAALAASAVFFATNTNGTQLAYARTLYDRAMLTYALAYNSTTRRVYQDGAPAVGGTYPSSGYDDELLWATSWLTWAGRIIASNGTNATVPNATIPLPAEQLSPTVVAERTTALFNAESWSTTTSYSPPSWDNKIPSVYVLLARLNLTSASARVDEWLAPLYSTDVKTRAGFFTPGGLLFWQGASNNQSAHVATEAAFLSFVYSKVLRERAVNGTRPGTTDGVESVGVYQLGYLLGNNPSGITYVTGLNPSSPLRASHRLSSGISGNLSCALSPTSGPNAIQLRGALVAGPDGRDAWVDERAAWFGGNQPTLVTQASYTSAVAYLLAQPVGSPNIALLPSLIDTQLLSYPDPCTRISANATDQQPAAPQGGGGPNAAIGGGIAAGVVTLVGAGVAGAMIWNKRRKQALEDIGDDSSSTDDPEPVPSAFAPWPDASLPVNDAASVLSEQNTLVGVESTPGSAPVVFTGTPSPGPSTLAAAAATRAVDSRKSAREAYLESLQTPTWSTTLGSSSSLRGRASTRRRSGRARLDMATSGRERTERRAERRRGSEPAAEASEPGAENSGASPPTLSQTLASWGLGRLAGIGSRNLGATGFAEGSREGLTGTAQGVDEGAEMTVVTPGGGSTTEIPVDNAGIGPGETAVDDEVPTVVVQIPEGSNKIGNESSR</sequence>
<dbReference type="Gene3D" id="1.50.10.10">
    <property type="match status" value="1"/>
</dbReference>
<protein>
    <recommendedName>
        <fullName evidence="3">cellulase</fullName>
        <ecNumber evidence="3">3.2.1.4</ecNumber>
    </recommendedName>
</protein>
<reference evidence="11 12" key="1">
    <citation type="journal article" date="2015" name="Genome Biol. Evol.">
        <title>Phylogenomic analyses indicate that early fungi evolved digesting cell walls of algal ancestors of land plants.</title>
        <authorList>
            <person name="Chang Y."/>
            <person name="Wang S."/>
            <person name="Sekimoto S."/>
            <person name="Aerts A.L."/>
            <person name="Choi C."/>
            <person name="Clum A."/>
            <person name="LaButti K.M."/>
            <person name="Lindquist E.A."/>
            <person name="Yee Ngan C."/>
            <person name="Ohm R.A."/>
            <person name="Salamov A.A."/>
            <person name="Grigoriev I.V."/>
            <person name="Spatafora J.W."/>
            <person name="Berbee M.L."/>
        </authorList>
    </citation>
    <scope>NUCLEOTIDE SEQUENCE [LARGE SCALE GENOMIC DNA]</scope>
    <source>
        <strain evidence="11 12">JEL478</strain>
    </source>
</reference>
<feature type="compositionally biased region" description="Low complexity" evidence="9">
    <location>
        <begin position="749"/>
        <end position="765"/>
    </location>
</feature>
<feature type="compositionally biased region" description="Low complexity" evidence="9">
    <location>
        <begin position="704"/>
        <end position="716"/>
    </location>
</feature>
<dbReference type="Pfam" id="PF00759">
    <property type="entry name" value="Glyco_hydro_9"/>
    <property type="match status" value="1"/>
</dbReference>
<dbReference type="AlphaFoldDB" id="A0A139AC55"/>
<feature type="compositionally biased region" description="Basic and acidic residues" evidence="9">
    <location>
        <begin position="734"/>
        <end position="748"/>
    </location>
</feature>
<evidence type="ECO:0000256" key="4">
    <source>
        <dbReference type="ARBA" id="ARBA00022801"/>
    </source>
</evidence>
<dbReference type="OrthoDB" id="10257085at2759"/>
<evidence type="ECO:0000313" key="11">
    <source>
        <dbReference type="EMBL" id="KXS14391.1"/>
    </source>
</evidence>
<dbReference type="SUPFAM" id="SSF48208">
    <property type="entry name" value="Six-hairpin glycosidases"/>
    <property type="match status" value="1"/>
</dbReference>
<dbReference type="EC" id="3.2.1.4" evidence="3"/>
<comment type="catalytic activity">
    <reaction evidence="1">
        <text>Endohydrolysis of (1-&gt;4)-beta-D-glucosidic linkages in cellulose, lichenin and cereal beta-D-glucans.</text>
        <dbReference type="EC" id="3.2.1.4"/>
    </reaction>
</comment>
<evidence type="ECO:0000256" key="8">
    <source>
        <dbReference type="ARBA" id="ARBA00023326"/>
    </source>
</evidence>
<name>A0A139AC55_GONPJ</name>
<proteinExistence type="inferred from homology"/>
<keyword evidence="6" id="KW-0119">Carbohydrate metabolism</keyword>
<feature type="region of interest" description="Disordered" evidence="9">
    <location>
        <begin position="609"/>
        <end position="634"/>
    </location>
</feature>
<dbReference type="InterPro" id="IPR001701">
    <property type="entry name" value="Glyco_hydro_9"/>
</dbReference>
<organism evidence="11 12">
    <name type="scientific">Gonapodya prolifera (strain JEL478)</name>
    <name type="common">Monoblepharis prolifera</name>
    <dbReference type="NCBI Taxonomy" id="1344416"/>
    <lineage>
        <taxon>Eukaryota</taxon>
        <taxon>Fungi</taxon>
        <taxon>Fungi incertae sedis</taxon>
        <taxon>Chytridiomycota</taxon>
        <taxon>Chytridiomycota incertae sedis</taxon>
        <taxon>Monoblepharidomycetes</taxon>
        <taxon>Monoblepharidales</taxon>
        <taxon>Gonapodyaceae</taxon>
        <taxon>Gonapodya</taxon>
    </lineage>
</organism>
<accession>A0A139AC55</accession>
<dbReference type="EMBL" id="KQ965769">
    <property type="protein sequence ID" value="KXS14391.1"/>
    <property type="molecule type" value="Genomic_DNA"/>
</dbReference>
<keyword evidence="12" id="KW-1185">Reference proteome</keyword>
<evidence type="ECO:0000256" key="2">
    <source>
        <dbReference type="ARBA" id="ARBA00007072"/>
    </source>
</evidence>
<dbReference type="InterPro" id="IPR008928">
    <property type="entry name" value="6-hairpin_glycosidase_sf"/>
</dbReference>
<evidence type="ECO:0000256" key="1">
    <source>
        <dbReference type="ARBA" id="ARBA00000966"/>
    </source>
</evidence>
<evidence type="ECO:0000256" key="5">
    <source>
        <dbReference type="ARBA" id="ARBA00023001"/>
    </source>
</evidence>
<feature type="region of interest" description="Disordered" evidence="9">
    <location>
        <begin position="703"/>
        <end position="771"/>
    </location>
</feature>
<feature type="domain" description="Glycoside hydrolase family 9" evidence="10">
    <location>
        <begin position="51"/>
        <end position="520"/>
    </location>
</feature>
<keyword evidence="4 11" id="KW-0378">Hydrolase</keyword>
<evidence type="ECO:0000256" key="9">
    <source>
        <dbReference type="SAM" id="MobiDB-lite"/>
    </source>
</evidence>
<evidence type="ECO:0000259" key="10">
    <source>
        <dbReference type="Pfam" id="PF00759"/>
    </source>
</evidence>
<evidence type="ECO:0000256" key="3">
    <source>
        <dbReference type="ARBA" id="ARBA00012601"/>
    </source>
</evidence>
<evidence type="ECO:0000256" key="6">
    <source>
        <dbReference type="ARBA" id="ARBA00023277"/>
    </source>
</evidence>
<evidence type="ECO:0000313" key="12">
    <source>
        <dbReference type="Proteomes" id="UP000070544"/>
    </source>
</evidence>
<keyword evidence="7" id="KW-0326">Glycosidase</keyword>
<keyword evidence="5" id="KW-0136">Cellulose degradation</keyword>
<dbReference type="InterPro" id="IPR012341">
    <property type="entry name" value="6hp_glycosidase-like_sf"/>
</dbReference>
<feature type="region of interest" description="Disordered" evidence="9">
    <location>
        <begin position="794"/>
        <end position="841"/>
    </location>
</feature>
<feature type="compositionally biased region" description="Acidic residues" evidence="9">
    <location>
        <begin position="609"/>
        <end position="621"/>
    </location>
</feature>
<comment type="similarity">
    <text evidence="2">Belongs to the glycosyl hydrolase 9 (cellulase E) family.</text>
</comment>